<dbReference type="RefSeq" id="WP_013162463.1">
    <property type="nucleotide sequence ID" value="NC_014216.1"/>
</dbReference>
<dbReference type="InterPro" id="IPR052016">
    <property type="entry name" value="Bact_Sigma-Reg"/>
</dbReference>
<feature type="domain" description="PAS" evidence="2">
    <location>
        <begin position="34"/>
        <end position="105"/>
    </location>
</feature>
<keyword evidence="5" id="KW-1185">Reference proteome</keyword>
<evidence type="ECO:0000259" key="2">
    <source>
        <dbReference type="PROSITE" id="PS50112"/>
    </source>
</evidence>
<dbReference type="PANTHER" id="PTHR43156">
    <property type="entry name" value="STAGE II SPORULATION PROTEIN E-RELATED"/>
    <property type="match status" value="1"/>
</dbReference>
<dbReference type="Pfam" id="PF13581">
    <property type="entry name" value="HATPase_c_2"/>
    <property type="match status" value="1"/>
</dbReference>
<dbReference type="SUPFAM" id="SSF55874">
    <property type="entry name" value="ATPase domain of HSP90 chaperone/DNA topoisomerase II/histidine kinase"/>
    <property type="match status" value="1"/>
</dbReference>
<dbReference type="SMART" id="SM00091">
    <property type="entry name" value="PAS"/>
    <property type="match status" value="1"/>
</dbReference>
<dbReference type="InterPro" id="IPR003594">
    <property type="entry name" value="HATPase_dom"/>
</dbReference>
<dbReference type="eggNOG" id="COG2172">
    <property type="taxonomic scope" value="Bacteria"/>
</dbReference>
<gene>
    <name evidence="4" type="ordered locus">DaAHT2_0221</name>
</gene>
<dbReference type="eggNOG" id="COG2208">
    <property type="taxonomic scope" value="Bacteria"/>
</dbReference>
<dbReference type="Gene3D" id="3.30.450.20">
    <property type="entry name" value="PAS domain"/>
    <property type="match status" value="1"/>
</dbReference>
<dbReference type="SUPFAM" id="SSF55785">
    <property type="entry name" value="PYP-like sensor domain (PAS domain)"/>
    <property type="match status" value="1"/>
</dbReference>
<dbReference type="InterPro" id="IPR013767">
    <property type="entry name" value="PAS_fold"/>
</dbReference>
<dbReference type="STRING" id="589865.DaAHT2_0221"/>
<accession>D6Z6H3</accession>
<organism evidence="4 5">
    <name type="scientific">Desulfurivibrio alkaliphilus (strain DSM 19089 / UNIQEM U267 / AHT2)</name>
    <dbReference type="NCBI Taxonomy" id="589865"/>
    <lineage>
        <taxon>Bacteria</taxon>
        <taxon>Pseudomonadati</taxon>
        <taxon>Thermodesulfobacteriota</taxon>
        <taxon>Desulfobulbia</taxon>
        <taxon>Desulfobulbales</taxon>
        <taxon>Desulfobulbaceae</taxon>
        <taxon>Desulfurivibrio</taxon>
    </lineage>
</organism>
<dbReference type="Pfam" id="PF07228">
    <property type="entry name" value="SpoIIE"/>
    <property type="match status" value="1"/>
</dbReference>
<dbReference type="eggNOG" id="COG5002">
    <property type="taxonomic scope" value="Bacteria"/>
</dbReference>
<dbReference type="GO" id="GO:0016791">
    <property type="term" value="F:phosphatase activity"/>
    <property type="evidence" value="ECO:0007669"/>
    <property type="project" value="TreeGrafter"/>
</dbReference>
<dbReference type="SMART" id="SM00331">
    <property type="entry name" value="PP2C_SIG"/>
    <property type="match status" value="1"/>
</dbReference>
<keyword evidence="1" id="KW-0378">Hydrolase</keyword>
<dbReference type="InterPro" id="IPR001932">
    <property type="entry name" value="PPM-type_phosphatase-like_dom"/>
</dbReference>
<evidence type="ECO:0000313" key="5">
    <source>
        <dbReference type="Proteomes" id="UP000001508"/>
    </source>
</evidence>
<dbReference type="CDD" id="cd16936">
    <property type="entry name" value="HATPase_RsbW-like"/>
    <property type="match status" value="1"/>
</dbReference>
<dbReference type="Gene3D" id="3.60.40.10">
    <property type="entry name" value="PPM-type phosphatase domain"/>
    <property type="match status" value="1"/>
</dbReference>
<evidence type="ECO:0000259" key="3">
    <source>
        <dbReference type="PROSITE" id="PS50113"/>
    </source>
</evidence>
<dbReference type="KEGG" id="dak:DaAHT2_0221"/>
<evidence type="ECO:0000313" key="4">
    <source>
        <dbReference type="EMBL" id="ADH84932.1"/>
    </source>
</evidence>
<dbReference type="Proteomes" id="UP000001508">
    <property type="component" value="Chromosome"/>
</dbReference>
<evidence type="ECO:0000256" key="1">
    <source>
        <dbReference type="ARBA" id="ARBA00022801"/>
    </source>
</evidence>
<proteinExistence type="predicted"/>
<dbReference type="HOGENOM" id="CLU_498502_0_0_7"/>
<dbReference type="AlphaFoldDB" id="D6Z6H3"/>
<dbReference type="InterPro" id="IPR000014">
    <property type="entry name" value="PAS"/>
</dbReference>
<dbReference type="InterPro" id="IPR035965">
    <property type="entry name" value="PAS-like_dom_sf"/>
</dbReference>
<dbReference type="OrthoDB" id="9802500at2"/>
<protein>
    <submittedName>
        <fullName evidence="4">Putative PAS/PAC sensor protein</fullName>
    </submittedName>
</protein>
<sequence>MNKMILDNIEHPTEKRPGYLSSGGESSLTYSAPQILQAISDGVYVTDRQRRIVYWNQAAERITGWRAEEVLGKSCYDNILCHVDKDGHRLCGEEYCPLHRAMRTGRASEAPSLVFAQDKSGRRVPVMVNVSPIVDGQGKVIGGVEVFRDYSAQIHDQERARKIQSLSMQLPTGETPGLNLAVKYLPHGVLGGDYYTMERLDEHRYAFCIADVMGHGTAAGLYAMHLHSLWENNRRFIDRPATFVSSLNRNLCSLVRDGESFATGLFGIIDLRAEALALCAAGSPSFILHRGGQGRQIRLSSLPLGLVEDHVYEVTFLPLEPGDGLLFYTDGLIEASNQQEEMLGSEGLLAMLNQLDFPTDEEDMDQLVKKVLRFSNQIRFADDVTLLAMQYTGRYGNPAFPSPEEQAKLAGEVTLLPNNFRDIDEVVESCWNRIKEVISQQGFGPLEVNIHMALAEAIINAWKHGNRGNQHQPIIFRWCFNHNFTFEVLDQGAGFNYHNLPDPTEGERKVAECGRGIFIIKTLANAVQWRDQGRHLTVTFSLQPKS</sequence>
<dbReference type="PROSITE" id="PS50112">
    <property type="entry name" value="PAS"/>
    <property type="match status" value="1"/>
</dbReference>
<dbReference type="CDD" id="cd00130">
    <property type="entry name" value="PAS"/>
    <property type="match status" value="1"/>
</dbReference>
<reference evidence="5" key="1">
    <citation type="submission" date="2010-02" db="EMBL/GenBank/DDBJ databases">
        <title>Complete sequence of Desulfurivibrio alkaliphilus AHT2.</title>
        <authorList>
            <consortium name="US DOE Joint Genome Institute"/>
            <person name="Pitluck S."/>
            <person name="Chertkov O."/>
            <person name="Detter J.C."/>
            <person name="Han C."/>
            <person name="Tapia R."/>
            <person name="Larimer F."/>
            <person name="Land M."/>
            <person name="Hauser L."/>
            <person name="Kyrpides N."/>
            <person name="Mikhailova N."/>
            <person name="Sorokin D.Y."/>
            <person name="Muyzer G."/>
            <person name="Woyke T."/>
        </authorList>
    </citation>
    <scope>NUCLEOTIDE SEQUENCE [LARGE SCALE GENOMIC DNA]</scope>
    <source>
        <strain evidence="5">DSM 19089 / UNIQEM U267 / AHT2</strain>
    </source>
</reference>
<dbReference type="GO" id="GO:0006355">
    <property type="term" value="P:regulation of DNA-templated transcription"/>
    <property type="evidence" value="ECO:0007669"/>
    <property type="project" value="InterPro"/>
</dbReference>
<dbReference type="InterPro" id="IPR036457">
    <property type="entry name" value="PPM-type-like_dom_sf"/>
</dbReference>
<dbReference type="InterPro" id="IPR036890">
    <property type="entry name" value="HATPase_C_sf"/>
</dbReference>
<dbReference type="PANTHER" id="PTHR43156:SF2">
    <property type="entry name" value="STAGE II SPORULATION PROTEIN E"/>
    <property type="match status" value="1"/>
</dbReference>
<dbReference type="EMBL" id="CP001940">
    <property type="protein sequence ID" value="ADH84932.1"/>
    <property type="molecule type" value="Genomic_DNA"/>
</dbReference>
<dbReference type="SUPFAM" id="SSF81606">
    <property type="entry name" value="PP2C-like"/>
    <property type="match status" value="1"/>
</dbReference>
<dbReference type="Gene3D" id="3.30.565.10">
    <property type="entry name" value="Histidine kinase-like ATPase, C-terminal domain"/>
    <property type="match status" value="1"/>
</dbReference>
<dbReference type="NCBIfam" id="TIGR00229">
    <property type="entry name" value="sensory_box"/>
    <property type="match status" value="1"/>
</dbReference>
<dbReference type="InterPro" id="IPR000700">
    <property type="entry name" value="PAS-assoc_C"/>
</dbReference>
<dbReference type="Pfam" id="PF00989">
    <property type="entry name" value="PAS"/>
    <property type="match status" value="1"/>
</dbReference>
<dbReference type="InParanoid" id="D6Z6H3"/>
<name>D6Z6H3_DESAT</name>
<feature type="domain" description="PAC" evidence="3">
    <location>
        <begin position="109"/>
        <end position="162"/>
    </location>
</feature>
<dbReference type="PROSITE" id="PS50113">
    <property type="entry name" value="PAC"/>
    <property type="match status" value="1"/>
</dbReference>